<dbReference type="PRINTS" id="PR00398">
    <property type="entry name" value="STRDHORMONER"/>
</dbReference>
<dbReference type="InterPro" id="IPR004408">
    <property type="entry name" value="Biotin_CoA_COase_ligase"/>
</dbReference>
<dbReference type="InterPro" id="IPR004143">
    <property type="entry name" value="BPL_LPL_catalytic"/>
</dbReference>
<dbReference type="SUPFAM" id="SSF55681">
    <property type="entry name" value="Class II aaRS and biotin synthetases"/>
    <property type="match status" value="1"/>
</dbReference>
<dbReference type="Gene3D" id="1.10.565.10">
    <property type="entry name" value="Retinoid X Receptor"/>
    <property type="match status" value="1"/>
</dbReference>
<comment type="caution">
    <text evidence="16">The sequence shown here is derived from an EMBL/GenBank/DDBJ whole genome shotgun (WGS) entry which is preliminary data.</text>
</comment>
<evidence type="ECO:0000256" key="3">
    <source>
        <dbReference type="ARBA" id="ARBA00009934"/>
    </source>
</evidence>
<accession>A0A8T0FK96</accession>
<reference evidence="16" key="2">
    <citation type="submission" date="2020-06" db="EMBL/GenBank/DDBJ databases">
        <authorList>
            <person name="Sheffer M."/>
        </authorList>
    </citation>
    <scope>NUCLEOTIDE SEQUENCE</scope>
</reference>
<protein>
    <submittedName>
        <fullName evidence="16">Putative nuclear hormone receptor HR3 like protein</fullName>
    </submittedName>
</protein>
<keyword evidence="6" id="KW-0862">Zinc</keyword>
<keyword evidence="17" id="KW-1185">Reference proteome</keyword>
<dbReference type="InterPro" id="IPR000536">
    <property type="entry name" value="Nucl_hrmn_rcpt_lig-bd"/>
</dbReference>
<dbReference type="CDD" id="cd16442">
    <property type="entry name" value="BPL"/>
    <property type="match status" value="1"/>
</dbReference>
<proteinExistence type="inferred from homology"/>
<dbReference type="GO" id="GO:0004077">
    <property type="term" value="F:biotin--[biotin carboxyl-carrier protein] ligase activity"/>
    <property type="evidence" value="ECO:0007669"/>
    <property type="project" value="InterPro"/>
</dbReference>
<dbReference type="PANTHER" id="PTHR45805">
    <property type="entry name" value="NUCLEAR HORMONE RECEPTOR HR3-RELATED"/>
    <property type="match status" value="1"/>
</dbReference>
<dbReference type="Pfam" id="PF00105">
    <property type="entry name" value="zf-C4"/>
    <property type="match status" value="2"/>
</dbReference>
<evidence type="ECO:0000256" key="10">
    <source>
        <dbReference type="ARBA" id="ARBA00023170"/>
    </source>
</evidence>
<feature type="compositionally biased region" description="Polar residues" evidence="12">
    <location>
        <begin position="695"/>
        <end position="726"/>
    </location>
</feature>
<dbReference type="InterPro" id="IPR045864">
    <property type="entry name" value="aa-tRNA-synth_II/BPL/LPL"/>
</dbReference>
<dbReference type="Pfam" id="PF00104">
    <property type="entry name" value="Hormone_recep"/>
    <property type="match status" value="1"/>
</dbReference>
<dbReference type="SMART" id="SM00399">
    <property type="entry name" value="ZnF_C4"/>
    <property type="match status" value="1"/>
</dbReference>
<keyword evidence="8" id="KW-0238">DNA-binding</keyword>
<keyword evidence="9" id="KW-0804">Transcription</keyword>
<evidence type="ECO:0000256" key="1">
    <source>
        <dbReference type="ARBA" id="ARBA00004123"/>
    </source>
</evidence>
<evidence type="ECO:0000313" key="16">
    <source>
        <dbReference type="EMBL" id="KAF8789263.1"/>
    </source>
</evidence>
<dbReference type="EMBL" id="JABXBU010000012">
    <property type="protein sequence ID" value="KAF8789263.1"/>
    <property type="molecule type" value="Genomic_DNA"/>
</dbReference>
<name>A0A8T0FK96_ARGBR</name>
<evidence type="ECO:0000256" key="12">
    <source>
        <dbReference type="SAM" id="MobiDB-lite"/>
    </source>
</evidence>
<evidence type="ECO:0000313" key="17">
    <source>
        <dbReference type="Proteomes" id="UP000807504"/>
    </source>
</evidence>
<evidence type="ECO:0000256" key="6">
    <source>
        <dbReference type="ARBA" id="ARBA00022833"/>
    </source>
</evidence>
<dbReference type="Pfam" id="PF03099">
    <property type="entry name" value="BPL_LplA_LipB"/>
    <property type="match status" value="1"/>
</dbReference>
<evidence type="ECO:0000256" key="9">
    <source>
        <dbReference type="ARBA" id="ARBA00023163"/>
    </source>
</evidence>
<dbReference type="InterPro" id="IPR001723">
    <property type="entry name" value="Nuclear_hrmn_rcpt"/>
</dbReference>
<feature type="region of interest" description="Disordered" evidence="12">
    <location>
        <begin position="687"/>
        <end position="726"/>
    </location>
</feature>
<dbReference type="GO" id="GO:0004879">
    <property type="term" value="F:nuclear receptor activity"/>
    <property type="evidence" value="ECO:0007669"/>
    <property type="project" value="InterPro"/>
</dbReference>
<dbReference type="GO" id="GO:0000978">
    <property type="term" value="F:RNA polymerase II cis-regulatory region sequence-specific DNA binding"/>
    <property type="evidence" value="ECO:0007669"/>
    <property type="project" value="TreeGrafter"/>
</dbReference>
<evidence type="ECO:0000256" key="8">
    <source>
        <dbReference type="ARBA" id="ARBA00023125"/>
    </source>
</evidence>
<dbReference type="NCBIfam" id="TIGR00121">
    <property type="entry name" value="birA_ligase"/>
    <property type="match status" value="1"/>
</dbReference>
<dbReference type="Gene3D" id="3.30.930.10">
    <property type="entry name" value="Bira Bifunctional Protein, Domain 2"/>
    <property type="match status" value="1"/>
</dbReference>
<reference evidence="16" key="1">
    <citation type="journal article" date="2020" name="bioRxiv">
        <title>Chromosome-level reference genome of the European wasp spider Argiope bruennichi: a resource for studies on range expansion and evolutionary adaptation.</title>
        <authorList>
            <person name="Sheffer M.M."/>
            <person name="Hoppe A."/>
            <person name="Krehenwinkel H."/>
            <person name="Uhl G."/>
            <person name="Kuss A.W."/>
            <person name="Jensen L."/>
            <person name="Jensen C."/>
            <person name="Gillespie R.G."/>
            <person name="Hoff K.J."/>
            <person name="Prost S."/>
        </authorList>
    </citation>
    <scope>NUCLEOTIDE SEQUENCE</scope>
</reference>
<gene>
    <name evidence="16" type="ORF">HNY73_007211</name>
</gene>
<dbReference type="InterPro" id="IPR035500">
    <property type="entry name" value="NHR-like_dom_sf"/>
</dbReference>
<feature type="domain" description="Nuclear receptor" evidence="13">
    <location>
        <begin position="617"/>
        <end position="667"/>
    </location>
</feature>
<dbReference type="InterPro" id="IPR013088">
    <property type="entry name" value="Znf_NHR/GATA"/>
</dbReference>
<keyword evidence="4" id="KW-0479">Metal-binding</keyword>
<comment type="similarity">
    <text evidence="3">Belongs to the biotin--protein ligase family.</text>
</comment>
<keyword evidence="10 16" id="KW-0675">Receptor</keyword>
<dbReference type="InterPro" id="IPR001728">
    <property type="entry name" value="ThyrH_rcpt"/>
</dbReference>
<dbReference type="PROSITE" id="PS51843">
    <property type="entry name" value="NR_LBD"/>
    <property type="match status" value="1"/>
</dbReference>
<feature type="domain" description="BPL/LPL catalytic" evidence="14">
    <location>
        <begin position="377"/>
        <end position="573"/>
    </location>
</feature>
<dbReference type="GO" id="GO:0008270">
    <property type="term" value="F:zinc ion binding"/>
    <property type="evidence" value="ECO:0007669"/>
    <property type="project" value="UniProtKB-KW"/>
</dbReference>
<dbReference type="InterPro" id="IPR001628">
    <property type="entry name" value="Znf_hrmn_rcpt"/>
</dbReference>
<keyword evidence="5" id="KW-0863">Zinc-finger</keyword>
<dbReference type="SMART" id="SM00430">
    <property type="entry name" value="HOLI"/>
    <property type="match status" value="1"/>
</dbReference>
<organism evidence="16 17">
    <name type="scientific">Argiope bruennichi</name>
    <name type="common">Wasp spider</name>
    <name type="synonym">Aranea bruennichi</name>
    <dbReference type="NCBI Taxonomy" id="94029"/>
    <lineage>
        <taxon>Eukaryota</taxon>
        <taxon>Metazoa</taxon>
        <taxon>Ecdysozoa</taxon>
        <taxon>Arthropoda</taxon>
        <taxon>Chelicerata</taxon>
        <taxon>Arachnida</taxon>
        <taxon>Araneae</taxon>
        <taxon>Araneomorphae</taxon>
        <taxon>Entelegynae</taxon>
        <taxon>Araneoidea</taxon>
        <taxon>Araneidae</taxon>
        <taxon>Argiope</taxon>
    </lineage>
</organism>
<evidence type="ECO:0000259" key="14">
    <source>
        <dbReference type="PROSITE" id="PS51733"/>
    </source>
</evidence>
<feature type="domain" description="NR LBD" evidence="15">
    <location>
        <begin position="800"/>
        <end position="1045"/>
    </location>
</feature>
<dbReference type="PRINTS" id="PR00546">
    <property type="entry name" value="THYROIDHORMR"/>
</dbReference>
<comment type="similarity">
    <text evidence="2">Belongs to the nuclear hormone receptor family. NR1 subfamily.</text>
</comment>
<dbReference type="PANTHER" id="PTHR45805:SF2">
    <property type="entry name" value="NUCLEAR HORMONE RECEPTOR HR3-RELATED"/>
    <property type="match status" value="1"/>
</dbReference>
<keyword evidence="11" id="KW-0539">Nucleus</keyword>
<evidence type="ECO:0000259" key="13">
    <source>
        <dbReference type="PROSITE" id="PS51030"/>
    </source>
</evidence>
<evidence type="ECO:0000259" key="15">
    <source>
        <dbReference type="PROSITE" id="PS51843"/>
    </source>
</evidence>
<dbReference type="GO" id="GO:0005634">
    <property type="term" value="C:nucleus"/>
    <property type="evidence" value="ECO:0007669"/>
    <property type="project" value="UniProtKB-SubCell"/>
</dbReference>
<dbReference type="AlphaFoldDB" id="A0A8T0FK96"/>
<comment type="subcellular location">
    <subcellularLocation>
        <location evidence="1">Nucleus</location>
    </subcellularLocation>
</comment>
<dbReference type="SUPFAM" id="SSF48508">
    <property type="entry name" value="Nuclear receptor ligand-binding domain"/>
    <property type="match status" value="1"/>
</dbReference>
<dbReference type="PRINTS" id="PR00047">
    <property type="entry name" value="STROIDFINGER"/>
</dbReference>
<dbReference type="PROSITE" id="PS51030">
    <property type="entry name" value="NUCLEAR_REC_DBD_2"/>
    <property type="match status" value="1"/>
</dbReference>
<dbReference type="SUPFAM" id="SSF57716">
    <property type="entry name" value="Glucocorticoid receptor-like (DNA-binding domain)"/>
    <property type="match status" value="2"/>
</dbReference>
<evidence type="ECO:0000256" key="7">
    <source>
        <dbReference type="ARBA" id="ARBA00023015"/>
    </source>
</evidence>
<keyword evidence="7" id="KW-0805">Transcription regulation</keyword>
<dbReference type="PROSITE" id="PS51733">
    <property type="entry name" value="BPL_LPL_CATALYTIC"/>
    <property type="match status" value="1"/>
</dbReference>
<evidence type="ECO:0000256" key="5">
    <source>
        <dbReference type="ARBA" id="ARBA00022771"/>
    </source>
</evidence>
<evidence type="ECO:0000256" key="11">
    <source>
        <dbReference type="ARBA" id="ARBA00023242"/>
    </source>
</evidence>
<evidence type="ECO:0000256" key="4">
    <source>
        <dbReference type="ARBA" id="ARBA00022723"/>
    </source>
</evidence>
<evidence type="ECO:0000256" key="2">
    <source>
        <dbReference type="ARBA" id="ARBA00008092"/>
    </source>
</evidence>
<sequence length="1046" mass="116797">MSWCTTSFGKVEVAQPQTSTGSIKAQIEIIPCKVCGDKSSGVHYGVITCEGCKVCRSIICYVMRYLVSCAGKLRKFSQCKQQVLYKQQILLRTQSYLTYSLLKMNSGSGFVKPPNILIYVGENRQHVFKNVATNILRCLNVDKYVVYELKKSQVLATPWKENVALLVLVSEEIESSIAEAFKNYLDNKGKMIIFCSNFEYIRAGLKYNVVPGGDKVNISYKNILNVPVIRGKYSYTLDGGHILATNSDEESVIIKSNESGDFIISSVHLALDPELVSHTEDAEKDKENRLLILKSILGDQLGLEIKSVTIPSPTPGYVIVDDDKLLGELKSKFNSKEIHLGKLENSFSVTAELLGTSADVCVPILFESDGAAPIIFDKIAYFSNLKSDHFGHTVVYFPVITSTMIAAEQLSEHENIVIIAGRQISGRGRSGNIWISPEGSAMFTLHFSLSLSSKLGQRMSLLQHMASLAVVHSIRKNPIYNKLNLRLKWPNDLYLGKDRKVGGVLVNTTIQGSIAHVYIGIGINVANEQPTACINSAIESHNSVTGDILPLLKPEEVIALALTELENIIDEFTKSGLDNFLSSYYSYWLHSGQRVTLSSINKEAIIQGLDDYGFLIGFFRRSQSSVVNYQCPRQKNCVVDRVNRNRCQYCRLQKCLALGMSRDAVKFGRMSKKQREKVEDEVRFHRAQLVRPQGTAPSHSTPQPTETSPDSSVFDHQQQPSSSNQHVSYINSGYTYNGDLNTFSTNGYTYTPQAIQFDLGSTDYVDSTTFDPQQQLETIPDANSLLITVVPPGPMTTNSHLELLTKTLTEAHTRTCLYSSDQVAEIMKKPPDVGSILLYKSMDHEQLWLDCAQKLTNIIQQIIEFAKMVPGFMKLSQDDQILLLKAGSFEMSVLRMSRYLDPLTNLVMYGDTMIPSEAFTTADTSEMKLVNNTFETAKSIAELKLTESELALYSACVLLSPDRLGLKNISDVQTLYQAILKALKYELEQTHKLPYKGDVRVFDVLMAKLADLRDLSMLHMETLAKFRMSAPHLEFPALHKGMETNE</sequence>
<dbReference type="Gene3D" id="3.30.50.10">
    <property type="entry name" value="Erythroid Transcription Factor GATA-1, subunit A"/>
    <property type="match status" value="2"/>
</dbReference>
<dbReference type="Proteomes" id="UP000807504">
    <property type="component" value="Unassembled WGS sequence"/>
</dbReference>